<protein>
    <submittedName>
        <fullName evidence="1">Uncharacterized protein</fullName>
    </submittedName>
</protein>
<dbReference type="EMBL" id="JAGFNK010000357">
    <property type="protein sequence ID" value="KAI9451851.1"/>
    <property type="molecule type" value="Genomic_DNA"/>
</dbReference>
<name>A0ACC0TY64_9AGAM</name>
<evidence type="ECO:0000313" key="1">
    <source>
        <dbReference type="EMBL" id="KAI9451851.1"/>
    </source>
</evidence>
<sequence length="307" mass="34697">MEEFGHFCEAYYGTKALEPRLKHLLHWKNNKESLDRFADRIEQLRRDLIGLLSQQAVQQPSKHVEILAQLESQLSGNRAFYSSIRDEKEDIVEAFLSNHGGEAAVRMNGNLLNRLATSVGESVTQGIANAIKETAETTLKQSQASFALKLRYTLDQWVSGSQQKVQTDTNPEAKAIWKNTAAMESIVDSQQLVGGVNRYYDTQFRKYQVDNPHAEHNDAWTRSIISNVHLHSAIGGAIGDDGCGNITVIDFNKFIHKKPAKLSVPQWVAYGAYGWGADNQLYRDEVNKIYAQLEKHMDHKGRSRYTC</sequence>
<gene>
    <name evidence="1" type="ORF">F5148DRAFT_531517</name>
</gene>
<reference evidence="1" key="1">
    <citation type="submission" date="2021-03" db="EMBL/GenBank/DDBJ databases">
        <title>Evolutionary priming and transition to the ectomycorrhizal habit in an iconic lineage of mushroom-forming fungi: is preadaptation a requirement?</title>
        <authorList>
            <consortium name="DOE Joint Genome Institute"/>
            <person name="Looney B.P."/>
            <person name="Miyauchi S."/>
            <person name="Morin E."/>
            <person name="Drula E."/>
            <person name="Courty P.E."/>
            <person name="Chicoki N."/>
            <person name="Fauchery L."/>
            <person name="Kohler A."/>
            <person name="Kuo A."/>
            <person name="LaButti K."/>
            <person name="Pangilinan J."/>
            <person name="Lipzen A."/>
            <person name="Riley R."/>
            <person name="Andreopoulos W."/>
            <person name="He G."/>
            <person name="Johnson J."/>
            <person name="Barry K.W."/>
            <person name="Grigoriev I.V."/>
            <person name="Nagy L."/>
            <person name="Hibbett D."/>
            <person name="Henrissat B."/>
            <person name="Matheny P.B."/>
            <person name="Labbe J."/>
            <person name="Martin A.F."/>
        </authorList>
    </citation>
    <scope>NUCLEOTIDE SEQUENCE</scope>
    <source>
        <strain evidence="1">BPL698</strain>
    </source>
</reference>
<evidence type="ECO:0000313" key="2">
    <source>
        <dbReference type="Proteomes" id="UP001207468"/>
    </source>
</evidence>
<proteinExistence type="predicted"/>
<keyword evidence="2" id="KW-1185">Reference proteome</keyword>
<organism evidence="1 2">
    <name type="scientific">Russula earlei</name>
    <dbReference type="NCBI Taxonomy" id="71964"/>
    <lineage>
        <taxon>Eukaryota</taxon>
        <taxon>Fungi</taxon>
        <taxon>Dikarya</taxon>
        <taxon>Basidiomycota</taxon>
        <taxon>Agaricomycotina</taxon>
        <taxon>Agaricomycetes</taxon>
        <taxon>Russulales</taxon>
        <taxon>Russulaceae</taxon>
        <taxon>Russula</taxon>
    </lineage>
</organism>
<comment type="caution">
    <text evidence="1">The sequence shown here is derived from an EMBL/GenBank/DDBJ whole genome shotgun (WGS) entry which is preliminary data.</text>
</comment>
<accession>A0ACC0TY64</accession>
<dbReference type="Proteomes" id="UP001207468">
    <property type="component" value="Unassembled WGS sequence"/>
</dbReference>